<feature type="region of interest" description="Disordered" evidence="1">
    <location>
        <begin position="26"/>
        <end position="46"/>
    </location>
</feature>
<reference evidence="2 3" key="1">
    <citation type="submission" date="2017-06" db="EMBL/GenBank/DDBJ databases">
        <authorList>
            <person name="Kim H.J."/>
            <person name="Triplett B.A."/>
        </authorList>
    </citation>
    <scope>NUCLEOTIDE SEQUENCE [LARGE SCALE GENOMIC DNA]</scope>
    <source>
        <strain evidence="2 3">DSM 22179</strain>
    </source>
</reference>
<dbReference type="AlphaFoldDB" id="A0A212T7U0"/>
<dbReference type="RefSeq" id="WP_088817590.1">
    <property type="nucleotide sequence ID" value="NZ_FYEZ01000001.1"/>
</dbReference>
<evidence type="ECO:0000313" key="3">
    <source>
        <dbReference type="Proteomes" id="UP000198122"/>
    </source>
</evidence>
<dbReference type="Gene3D" id="6.10.250.660">
    <property type="match status" value="1"/>
</dbReference>
<dbReference type="Proteomes" id="UP000198122">
    <property type="component" value="Unassembled WGS sequence"/>
</dbReference>
<feature type="region of interest" description="Disordered" evidence="1">
    <location>
        <begin position="85"/>
        <end position="109"/>
    </location>
</feature>
<name>A0A212T7U0_9MICO</name>
<accession>A0A212T7U0</accession>
<sequence>MEVVLVGVLVCVVAWAAAAVLGRLPREEGALPPDPGASPALHLTDEPLRGEDLRTVALPTAVRGYRMAEVDALLRRLAAELDARQAADPGTSAQDTVGGQENPLQRGTP</sequence>
<proteinExistence type="predicted"/>
<dbReference type="InterPro" id="IPR019933">
    <property type="entry name" value="DivIVA_domain"/>
</dbReference>
<feature type="compositionally biased region" description="Polar residues" evidence="1">
    <location>
        <begin position="91"/>
        <end position="109"/>
    </location>
</feature>
<dbReference type="NCBIfam" id="TIGR03544">
    <property type="entry name" value="DivI1A_domain"/>
    <property type="match status" value="1"/>
</dbReference>
<dbReference type="EMBL" id="FYEZ01000001">
    <property type="protein sequence ID" value="SNC62065.1"/>
    <property type="molecule type" value="Genomic_DNA"/>
</dbReference>
<evidence type="ECO:0000313" key="2">
    <source>
        <dbReference type="EMBL" id="SNC62065.1"/>
    </source>
</evidence>
<keyword evidence="3" id="KW-1185">Reference proteome</keyword>
<organism evidence="2 3">
    <name type="scientific">Kytococcus aerolatus</name>
    <dbReference type="NCBI Taxonomy" id="592308"/>
    <lineage>
        <taxon>Bacteria</taxon>
        <taxon>Bacillati</taxon>
        <taxon>Actinomycetota</taxon>
        <taxon>Actinomycetes</taxon>
        <taxon>Micrococcales</taxon>
        <taxon>Kytococcaceae</taxon>
        <taxon>Kytococcus</taxon>
    </lineage>
</organism>
<gene>
    <name evidence="2" type="ORF">SAMN05445756_0612</name>
</gene>
<protein>
    <submittedName>
        <fullName evidence="2">DivIVA domain-containing protein</fullName>
    </submittedName>
</protein>
<evidence type="ECO:0000256" key="1">
    <source>
        <dbReference type="SAM" id="MobiDB-lite"/>
    </source>
</evidence>